<evidence type="ECO:0000259" key="1">
    <source>
        <dbReference type="SMART" id="SM00849"/>
    </source>
</evidence>
<gene>
    <name evidence="2" type="ORF">DESUT3_19320</name>
</gene>
<dbReference type="InterPro" id="IPR052533">
    <property type="entry name" value="WalJ/YycJ-like"/>
</dbReference>
<sequence length="256" mass="27856">MRVCLLASGSKGNAIYIESAETRILVDAGLSARETAARLAGIGVDPERLDALLITHEHGDHCRGLGPMARRYNLPVYLTPGTRQALPNPGRIEGFSEFEAGDAIELRDLLIQTFPLTHDAAAPAGFSIDTCEGRISIATDLGIATRLVAERLKQSRVLILESNHDETMLRDGPYPWPLKQRVRSNHGHLSNAASSELLQGLLWEGLEAVFLAHLSEVNNLPKLAEQCARQVLDRQNACAPTLILGAQHQASACFEQ</sequence>
<dbReference type="SUPFAM" id="SSF56281">
    <property type="entry name" value="Metallo-hydrolase/oxidoreductase"/>
    <property type="match status" value="1"/>
</dbReference>
<proteinExistence type="predicted"/>
<reference evidence="2 3" key="2">
    <citation type="journal article" date="2021" name="Int. J. Syst. Evol. Microbiol.">
        <title>Isolation and Polyphasic Characterization of Desulfuromonas versatilis sp. Nov., an Electrogenic Bacteria Capable of Versatile Metabolism Isolated from a Graphene Oxide-Reducing Enrichment Culture.</title>
        <authorList>
            <person name="Xie L."/>
            <person name="Yoshida N."/>
            <person name="Ishii S."/>
            <person name="Meng L."/>
        </authorList>
    </citation>
    <scope>NUCLEOTIDE SEQUENCE [LARGE SCALE GENOMIC DNA]</scope>
    <source>
        <strain evidence="2 3">NIT-T3</strain>
    </source>
</reference>
<dbReference type="PANTHER" id="PTHR47619:SF1">
    <property type="entry name" value="EXODEOXYRIBONUCLEASE WALJ"/>
    <property type="match status" value="1"/>
</dbReference>
<dbReference type="RefSeq" id="WP_221252308.1">
    <property type="nucleotide sequence ID" value="NZ_AP024355.1"/>
</dbReference>
<name>A0ABN6DXJ7_9BACT</name>
<dbReference type="EMBL" id="AP024355">
    <property type="protein sequence ID" value="BCR04863.1"/>
    <property type="molecule type" value="Genomic_DNA"/>
</dbReference>
<dbReference type="Gene3D" id="3.60.15.10">
    <property type="entry name" value="Ribonuclease Z/Hydroxyacylglutathione hydrolase-like"/>
    <property type="match status" value="1"/>
</dbReference>
<dbReference type="PANTHER" id="PTHR47619">
    <property type="entry name" value="METALLO-HYDROLASE YYCJ-RELATED"/>
    <property type="match status" value="1"/>
</dbReference>
<accession>A0ABN6DXJ7</accession>
<dbReference type="Pfam" id="PF12706">
    <property type="entry name" value="Lactamase_B_2"/>
    <property type="match status" value="1"/>
</dbReference>
<evidence type="ECO:0000313" key="3">
    <source>
        <dbReference type="Proteomes" id="UP001319827"/>
    </source>
</evidence>
<reference evidence="2 3" key="1">
    <citation type="journal article" date="2016" name="C (Basel)">
        <title>Selective Growth of and Electricity Production by Marine Exoelectrogenic Bacteria in Self-Aggregated Hydrogel of Microbially Reduced Graphene Oxide.</title>
        <authorList>
            <person name="Yoshida N."/>
            <person name="Goto Y."/>
            <person name="Miyata Y."/>
        </authorList>
    </citation>
    <scope>NUCLEOTIDE SEQUENCE [LARGE SCALE GENOMIC DNA]</scope>
    <source>
        <strain evidence="2 3">NIT-T3</strain>
    </source>
</reference>
<dbReference type="SMART" id="SM00849">
    <property type="entry name" value="Lactamase_B"/>
    <property type="match status" value="1"/>
</dbReference>
<dbReference type="InterPro" id="IPR036866">
    <property type="entry name" value="RibonucZ/Hydroxyglut_hydro"/>
</dbReference>
<dbReference type="InterPro" id="IPR001279">
    <property type="entry name" value="Metallo-B-lactamas"/>
</dbReference>
<dbReference type="Proteomes" id="UP001319827">
    <property type="component" value="Chromosome"/>
</dbReference>
<evidence type="ECO:0000313" key="2">
    <source>
        <dbReference type="EMBL" id="BCR04863.1"/>
    </source>
</evidence>
<keyword evidence="3" id="KW-1185">Reference proteome</keyword>
<feature type="domain" description="Metallo-beta-lactamase" evidence="1">
    <location>
        <begin position="11"/>
        <end position="186"/>
    </location>
</feature>
<organism evidence="2 3">
    <name type="scientific">Desulfuromonas versatilis</name>
    <dbReference type="NCBI Taxonomy" id="2802975"/>
    <lineage>
        <taxon>Bacteria</taxon>
        <taxon>Pseudomonadati</taxon>
        <taxon>Thermodesulfobacteriota</taxon>
        <taxon>Desulfuromonadia</taxon>
        <taxon>Desulfuromonadales</taxon>
        <taxon>Desulfuromonadaceae</taxon>
        <taxon>Desulfuromonas</taxon>
    </lineage>
</organism>
<protein>
    <submittedName>
        <fullName evidence="2">MBL fold metallo-hydrolase</fullName>
    </submittedName>
</protein>